<keyword evidence="8" id="KW-1185">Reference proteome</keyword>
<dbReference type="PATRIC" id="fig|1632867.3.peg.1014"/>
<sequence length="184" mass="20684">MFLSYIAKLFVVLSLSLFTITSYATVFYSKNEAMVLAFGEQAKIETLSLFPDETQAHNIEALAKTQLESGLFTFYVGKQDEKILGYAAIESSTVRTKPETLMIVLTADGELRNVYTLAFHEPPEYQPPEHWYEQLAKRKIEDLDLGRSIDGISGATLSTRSTLAAVRKVMAVYEIMLKKSKDPQ</sequence>
<dbReference type="PANTHER" id="PTHR36118:SF1">
    <property type="entry name" value="ION-TRANSLOCATING OXIDOREDUCTASE COMPLEX SUBUNIT G"/>
    <property type="match status" value="1"/>
</dbReference>
<dbReference type="InterPro" id="IPR007329">
    <property type="entry name" value="FMN-bd"/>
</dbReference>
<evidence type="ECO:0000313" key="8">
    <source>
        <dbReference type="Proteomes" id="UP000033684"/>
    </source>
</evidence>
<comment type="caution">
    <text evidence="7">The sequence shown here is derived from an EMBL/GenBank/DDBJ whole genome shotgun (WGS) entry which is preliminary data.</text>
</comment>
<organism evidence="7 8">
    <name type="scientific">Methylocucumis oryzae</name>
    <dbReference type="NCBI Taxonomy" id="1632867"/>
    <lineage>
        <taxon>Bacteria</taxon>
        <taxon>Pseudomonadati</taxon>
        <taxon>Pseudomonadota</taxon>
        <taxon>Gammaproteobacteria</taxon>
        <taxon>Methylococcales</taxon>
        <taxon>Methylococcaceae</taxon>
        <taxon>Methylocucumis</taxon>
    </lineage>
</organism>
<keyword evidence="4" id="KW-0288">FMN</keyword>
<dbReference type="SMART" id="SM00900">
    <property type="entry name" value="FMN_bind"/>
    <property type="match status" value="1"/>
</dbReference>
<accession>A0A0F3IKM4</accession>
<keyword evidence="5" id="KW-0249">Electron transport</keyword>
<keyword evidence="1" id="KW-0813">Transport</keyword>
<evidence type="ECO:0000259" key="6">
    <source>
        <dbReference type="SMART" id="SM00900"/>
    </source>
</evidence>
<protein>
    <submittedName>
        <fullName evidence="7">FMN-binding protein</fullName>
    </submittedName>
</protein>
<evidence type="ECO:0000256" key="4">
    <source>
        <dbReference type="ARBA" id="ARBA00022643"/>
    </source>
</evidence>
<dbReference type="GO" id="GO:0010181">
    <property type="term" value="F:FMN binding"/>
    <property type="evidence" value="ECO:0007669"/>
    <property type="project" value="InterPro"/>
</dbReference>
<dbReference type="Pfam" id="PF04205">
    <property type="entry name" value="FMN_bind"/>
    <property type="match status" value="1"/>
</dbReference>
<reference evidence="7 8" key="2">
    <citation type="journal article" date="2016" name="Microb. Ecol.">
        <title>Genome Characteristics of a Novel Type I Methanotroph (Sn10-6) Isolated from a Flooded Indian Rice Field.</title>
        <authorList>
            <person name="Rahalkar M.C."/>
            <person name="Pandit P.S."/>
            <person name="Dhakephalkar P.K."/>
            <person name="Pore S."/>
            <person name="Arora P."/>
            <person name="Kapse N."/>
        </authorList>
    </citation>
    <scope>NUCLEOTIDE SEQUENCE [LARGE SCALE GENOMIC DNA]</scope>
    <source>
        <strain evidence="7 8">Sn10-6</strain>
    </source>
</reference>
<gene>
    <name evidence="7" type="ORF">VZ94_13430</name>
</gene>
<name>A0A0F3IKM4_9GAMM</name>
<evidence type="ECO:0000256" key="2">
    <source>
        <dbReference type="ARBA" id="ARBA00022553"/>
    </source>
</evidence>
<reference evidence="8" key="1">
    <citation type="submission" date="2015-03" db="EMBL/GenBank/DDBJ databases">
        <title>Draft genome sequence of a novel methanotroph (Sn10-6) isolated from flooded ricefield rhizosphere in India.</title>
        <authorList>
            <person name="Pandit P.S."/>
            <person name="Pore S.D."/>
            <person name="Arora P."/>
            <person name="Kapse N.G."/>
            <person name="Dhakephalkar P.K."/>
            <person name="Rahalkar M.C."/>
        </authorList>
    </citation>
    <scope>NUCLEOTIDE SEQUENCE [LARGE SCALE GENOMIC DNA]</scope>
    <source>
        <strain evidence="8">Sn10-6</strain>
    </source>
</reference>
<dbReference type="GO" id="GO:0005886">
    <property type="term" value="C:plasma membrane"/>
    <property type="evidence" value="ECO:0007669"/>
    <property type="project" value="InterPro"/>
</dbReference>
<dbReference type="EMBL" id="LAJX01000134">
    <property type="protein sequence ID" value="KJV06109.1"/>
    <property type="molecule type" value="Genomic_DNA"/>
</dbReference>
<dbReference type="InterPro" id="IPR010209">
    <property type="entry name" value="Ion_transpt_RnfG/RsxG"/>
</dbReference>
<evidence type="ECO:0000313" key="7">
    <source>
        <dbReference type="EMBL" id="KJV06109.1"/>
    </source>
</evidence>
<evidence type="ECO:0000256" key="5">
    <source>
        <dbReference type="ARBA" id="ARBA00022982"/>
    </source>
</evidence>
<dbReference type="Proteomes" id="UP000033684">
    <property type="component" value="Unassembled WGS sequence"/>
</dbReference>
<dbReference type="GO" id="GO:0022900">
    <property type="term" value="P:electron transport chain"/>
    <property type="evidence" value="ECO:0007669"/>
    <property type="project" value="InterPro"/>
</dbReference>
<keyword evidence="3" id="KW-0285">Flavoprotein</keyword>
<keyword evidence="2" id="KW-0597">Phosphoprotein</keyword>
<evidence type="ECO:0000256" key="3">
    <source>
        <dbReference type="ARBA" id="ARBA00022630"/>
    </source>
</evidence>
<feature type="domain" description="FMN-binding" evidence="6">
    <location>
        <begin position="85"/>
        <end position="173"/>
    </location>
</feature>
<dbReference type="PANTHER" id="PTHR36118">
    <property type="entry name" value="ION-TRANSLOCATING OXIDOREDUCTASE COMPLEX SUBUNIT G"/>
    <property type="match status" value="1"/>
</dbReference>
<dbReference type="RefSeq" id="WP_045779612.1">
    <property type="nucleotide sequence ID" value="NZ_LAJX01000134.1"/>
</dbReference>
<proteinExistence type="predicted"/>
<evidence type="ECO:0000256" key="1">
    <source>
        <dbReference type="ARBA" id="ARBA00022448"/>
    </source>
</evidence>
<dbReference type="GO" id="GO:0009055">
    <property type="term" value="F:electron transfer activity"/>
    <property type="evidence" value="ECO:0007669"/>
    <property type="project" value="InterPro"/>
</dbReference>
<dbReference type="OrthoDB" id="9811133at2"/>
<dbReference type="AlphaFoldDB" id="A0A0F3IKM4"/>